<evidence type="ECO:0000313" key="4">
    <source>
        <dbReference type="Proteomes" id="UP001159427"/>
    </source>
</evidence>
<gene>
    <name evidence="3" type="ORF">PEVE_00015789</name>
</gene>
<evidence type="ECO:0000256" key="1">
    <source>
        <dbReference type="SAM" id="MobiDB-lite"/>
    </source>
</evidence>
<feature type="domain" description="SAM" evidence="2">
    <location>
        <begin position="89"/>
        <end position="156"/>
    </location>
</feature>
<dbReference type="EMBL" id="CALNXI010002222">
    <property type="protein sequence ID" value="CAH3184901.1"/>
    <property type="molecule type" value="Genomic_DNA"/>
</dbReference>
<keyword evidence="4" id="KW-1185">Reference proteome</keyword>
<feature type="non-terminal residue" evidence="3">
    <location>
        <position position="362"/>
    </location>
</feature>
<comment type="caution">
    <text evidence="3">The sequence shown here is derived from an EMBL/GenBank/DDBJ whole genome shotgun (WGS) entry which is preliminary data.</text>
</comment>
<dbReference type="SUPFAM" id="SSF47769">
    <property type="entry name" value="SAM/Pointed domain"/>
    <property type="match status" value="1"/>
</dbReference>
<accession>A0ABN8S2A3</accession>
<organism evidence="3 4">
    <name type="scientific">Porites evermanni</name>
    <dbReference type="NCBI Taxonomy" id="104178"/>
    <lineage>
        <taxon>Eukaryota</taxon>
        <taxon>Metazoa</taxon>
        <taxon>Cnidaria</taxon>
        <taxon>Anthozoa</taxon>
        <taxon>Hexacorallia</taxon>
        <taxon>Scleractinia</taxon>
        <taxon>Fungiina</taxon>
        <taxon>Poritidae</taxon>
        <taxon>Porites</taxon>
    </lineage>
</organism>
<proteinExistence type="predicted"/>
<name>A0ABN8S2A3_9CNID</name>
<sequence>MASCRGATFRKNLPALTCSPETVSENLENEIPMDVTEEISGDTDSVSSDEPVLSQSTAKLSLPVKLTRENARQNIAAVESGPSKTVSEWSVLEVKDWALRTFGSENVAEKFEQEEIDGRILLSTAVRSSEAMEKLGLDTIGKKGKFTEKISELGAGPSADRILTNTEKNQMNTADRAIYNTKKKRITNYIKQVWPPGSPAPRFRNNLEATKRMLTVVDTMAKDEEFTLGRLGLGRNAIMQIIRKHMDERRRKESEQLEATGKLFPVSGSESDTTSNVSGDSPESDEGKSTKLEDYYNTELTLSSAETIILVWLERTTINDVHLIKDLKPVAKNLKLKLLRNKDKTAHIRAIASTLLKQGKVK</sequence>
<evidence type="ECO:0000259" key="2">
    <source>
        <dbReference type="PROSITE" id="PS50105"/>
    </source>
</evidence>
<protein>
    <recommendedName>
        <fullName evidence="2">SAM domain-containing protein</fullName>
    </recommendedName>
</protein>
<dbReference type="Gene3D" id="1.10.150.50">
    <property type="entry name" value="Transcription Factor, Ets-1"/>
    <property type="match status" value="1"/>
</dbReference>
<dbReference type="PROSITE" id="PS50105">
    <property type="entry name" value="SAM_DOMAIN"/>
    <property type="match status" value="1"/>
</dbReference>
<feature type="region of interest" description="Disordered" evidence="1">
    <location>
        <begin position="247"/>
        <end position="291"/>
    </location>
</feature>
<dbReference type="Proteomes" id="UP001159427">
    <property type="component" value="Unassembled WGS sequence"/>
</dbReference>
<dbReference type="InterPro" id="IPR013761">
    <property type="entry name" value="SAM/pointed_sf"/>
</dbReference>
<feature type="compositionally biased region" description="Polar residues" evidence="1">
    <location>
        <begin position="268"/>
        <end position="281"/>
    </location>
</feature>
<dbReference type="InterPro" id="IPR001660">
    <property type="entry name" value="SAM"/>
</dbReference>
<evidence type="ECO:0000313" key="3">
    <source>
        <dbReference type="EMBL" id="CAH3184901.1"/>
    </source>
</evidence>
<reference evidence="3 4" key="1">
    <citation type="submission" date="2022-05" db="EMBL/GenBank/DDBJ databases">
        <authorList>
            <consortium name="Genoscope - CEA"/>
            <person name="William W."/>
        </authorList>
    </citation>
    <scope>NUCLEOTIDE SEQUENCE [LARGE SCALE GENOMIC DNA]</scope>
</reference>